<proteinExistence type="predicted"/>
<organism evidence="3 4">
    <name type="scientific">Mycolicibacterium komossense</name>
    <dbReference type="NCBI Taxonomy" id="1779"/>
    <lineage>
        <taxon>Bacteria</taxon>
        <taxon>Bacillati</taxon>
        <taxon>Actinomycetota</taxon>
        <taxon>Actinomycetes</taxon>
        <taxon>Mycobacteriales</taxon>
        <taxon>Mycobacteriaceae</taxon>
        <taxon>Mycolicibacterium</taxon>
    </lineage>
</organism>
<dbReference type="Pfam" id="PF02467">
    <property type="entry name" value="Whib"/>
    <property type="match status" value="1"/>
</dbReference>
<feature type="region of interest" description="Disordered" evidence="1">
    <location>
        <begin position="1"/>
        <end position="20"/>
    </location>
</feature>
<evidence type="ECO:0000313" key="3">
    <source>
        <dbReference type="EMBL" id="MCV7226200.1"/>
    </source>
</evidence>
<feature type="domain" description="4Fe-4S Wbl-type" evidence="2">
    <location>
        <begin position="16"/>
        <end position="69"/>
    </location>
</feature>
<reference evidence="3 4" key="1">
    <citation type="journal article" date="2022" name="BMC Genomics">
        <title>Comparative genome analysis of mycobacteria focusing on tRNA and non-coding RNA.</title>
        <authorList>
            <person name="Behra P.R.K."/>
            <person name="Pettersson B.M.F."/>
            <person name="Ramesh M."/>
            <person name="Das S."/>
            <person name="Dasgupta S."/>
            <person name="Kirsebom L.A."/>
        </authorList>
    </citation>
    <scope>NUCLEOTIDE SEQUENCE [LARGE SCALE GENOMIC DNA]</scope>
    <source>
        <strain evidence="3 4">DSM 44078</strain>
    </source>
</reference>
<sequence>MTSAFTGGDQHDTVGPCTQDPDRWLTATDEATKAICRGCPRRWRCARDAVEMPAAEGMWAGIAIPGSARGRSFALRQLRSLAERGGYPPRASSRCTSPAIIEDDVSAKVVQPQK</sequence>
<dbReference type="RefSeq" id="WP_264067028.1">
    <property type="nucleotide sequence ID" value="NZ_JACKTY010000020.1"/>
</dbReference>
<comment type="caution">
    <text evidence="3">The sequence shown here is derived from an EMBL/GenBank/DDBJ whole genome shotgun (WGS) entry which is preliminary data.</text>
</comment>
<evidence type="ECO:0000313" key="4">
    <source>
        <dbReference type="Proteomes" id="UP001526201"/>
    </source>
</evidence>
<accession>A0ABT3C9Q3</accession>
<protein>
    <submittedName>
        <fullName evidence="3">WhiB family transcriptional regulator</fullName>
    </submittedName>
</protein>
<dbReference type="PROSITE" id="PS51674">
    <property type="entry name" value="4FE4S_WBL"/>
    <property type="match status" value="1"/>
</dbReference>
<keyword evidence="4" id="KW-1185">Reference proteome</keyword>
<name>A0ABT3C9Q3_9MYCO</name>
<evidence type="ECO:0000259" key="2">
    <source>
        <dbReference type="PROSITE" id="PS51674"/>
    </source>
</evidence>
<dbReference type="InterPro" id="IPR034768">
    <property type="entry name" value="4FE4S_WBL"/>
</dbReference>
<dbReference type="Proteomes" id="UP001526201">
    <property type="component" value="Unassembled WGS sequence"/>
</dbReference>
<gene>
    <name evidence="3" type="ORF">H7J73_09165</name>
</gene>
<dbReference type="EMBL" id="JACKTY010000020">
    <property type="protein sequence ID" value="MCV7226200.1"/>
    <property type="molecule type" value="Genomic_DNA"/>
</dbReference>
<evidence type="ECO:0000256" key="1">
    <source>
        <dbReference type="SAM" id="MobiDB-lite"/>
    </source>
</evidence>